<gene>
    <name evidence="7" type="ORF">GCM10011378_42150</name>
</gene>
<dbReference type="Proteomes" id="UP000601361">
    <property type="component" value="Unassembled WGS sequence"/>
</dbReference>
<keyword evidence="3" id="KW-0285">Flavoprotein</keyword>
<evidence type="ECO:0000256" key="2">
    <source>
        <dbReference type="ARBA" id="ARBA00007118"/>
    </source>
</evidence>
<dbReference type="EMBL" id="BMGS01000017">
    <property type="protein sequence ID" value="GGG61663.1"/>
    <property type="molecule type" value="Genomic_DNA"/>
</dbReference>
<feature type="domain" description="Nitroreductase" evidence="6">
    <location>
        <begin position="8"/>
        <end position="184"/>
    </location>
</feature>
<dbReference type="InterPro" id="IPR029479">
    <property type="entry name" value="Nitroreductase"/>
</dbReference>
<dbReference type="Gene3D" id="3.40.109.10">
    <property type="entry name" value="NADH Oxidase"/>
    <property type="match status" value="1"/>
</dbReference>
<comment type="cofactor">
    <cofactor evidence="1">
        <name>FMN</name>
        <dbReference type="ChEBI" id="CHEBI:58210"/>
    </cofactor>
</comment>
<evidence type="ECO:0000256" key="1">
    <source>
        <dbReference type="ARBA" id="ARBA00001917"/>
    </source>
</evidence>
<name>A0ABQ1X620_9BACT</name>
<dbReference type="Pfam" id="PF00881">
    <property type="entry name" value="Nitroreductase"/>
    <property type="match status" value="1"/>
</dbReference>
<keyword evidence="5" id="KW-0560">Oxidoreductase</keyword>
<accession>A0ABQ1X620</accession>
<comment type="caution">
    <text evidence="7">The sequence shown here is derived from an EMBL/GenBank/DDBJ whole genome shotgun (WGS) entry which is preliminary data.</text>
</comment>
<reference evidence="8" key="1">
    <citation type="journal article" date="2019" name="Int. J. Syst. Evol. Microbiol.">
        <title>The Global Catalogue of Microorganisms (GCM) 10K type strain sequencing project: providing services to taxonomists for standard genome sequencing and annotation.</title>
        <authorList>
            <consortium name="The Broad Institute Genomics Platform"/>
            <consortium name="The Broad Institute Genome Sequencing Center for Infectious Disease"/>
            <person name="Wu L."/>
            <person name="Ma J."/>
        </authorList>
    </citation>
    <scope>NUCLEOTIDE SEQUENCE [LARGE SCALE GENOMIC DNA]</scope>
    <source>
        <strain evidence="8">CGMCC 1.12990</strain>
    </source>
</reference>
<sequence>MDFAAALNWRYAAKHFTGQAVPAAKVDAILNAIRLAASSTGIQPYEIMVVSNPALKGRIHEQACQQPQIVEGSHLLVFAAQQTLSAADVDTYLERIARVRQVPLDSLTGFGDAIRGGLLTMSPEAYAAWAARQAYIALGYGIVAAAVEQVDTCALEGFNPAALDQVLGLPERNLRSAVVLALGYRDEAKDFLATAKKVRKTRHELFTELA</sequence>
<evidence type="ECO:0000256" key="5">
    <source>
        <dbReference type="ARBA" id="ARBA00023002"/>
    </source>
</evidence>
<protein>
    <submittedName>
        <fullName evidence="7">NAD(P)H-dependent oxidoreductase</fullName>
    </submittedName>
</protein>
<dbReference type="SUPFAM" id="SSF55469">
    <property type="entry name" value="FMN-dependent nitroreductase-like"/>
    <property type="match status" value="1"/>
</dbReference>
<dbReference type="PANTHER" id="PTHR43673:SF2">
    <property type="entry name" value="NITROREDUCTASE"/>
    <property type="match status" value="1"/>
</dbReference>
<evidence type="ECO:0000256" key="4">
    <source>
        <dbReference type="ARBA" id="ARBA00022643"/>
    </source>
</evidence>
<keyword evidence="8" id="KW-1185">Reference proteome</keyword>
<dbReference type="InterPro" id="IPR000415">
    <property type="entry name" value="Nitroreductase-like"/>
</dbReference>
<organism evidence="7 8">
    <name type="scientific">Hymenobacter glacieicola</name>
    <dbReference type="NCBI Taxonomy" id="1562124"/>
    <lineage>
        <taxon>Bacteria</taxon>
        <taxon>Pseudomonadati</taxon>
        <taxon>Bacteroidota</taxon>
        <taxon>Cytophagia</taxon>
        <taxon>Cytophagales</taxon>
        <taxon>Hymenobacteraceae</taxon>
        <taxon>Hymenobacter</taxon>
    </lineage>
</organism>
<evidence type="ECO:0000259" key="6">
    <source>
        <dbReference type="Pfam" id="PF00881"/>
    </source>
</evidence>
<keyword evidence="4" id="KW-0288">FMN</keyword>
<dbReference type="RefSeq" id="WP_188559838.1">
    <property type="nucleotide sequence ID" value="NZ_BMGS01000017.1"/>
</dbReference>
<evidence type="ECO:0000313" key="7">
    <source>
        <dbReference type="EMBL" id="GGG61663.1"/>
    </source>
</evidence>
<evidence type="ECO:0000256" key="3">
    <source>
        <dbReference type="ARBA" id="ARBA00022630"/>
    </source>
</evidence>
<dbReference type="PANTHER" id="PTHR43673">
    <property type="entry name" value="NAD(P)H NITROREDUCTASE YDGI-RELATED"/>
    <property type="match status" value="1"/>
</dbReference>
<comment type="similarity">
    <text evidence="2">Belongs to the nitroreductase family.</text>
</comment>
<proteinExistence type="inferred from homology"/>
<evidence type="ECO:0000313" key="8">
    <source>
        <dbReference type="Proteomes" id="UP000601361"/>
    </source>
</evidence>